<dbReference type="Proteomes" id="UP000011713">
    <property type="component" value="Unassembled WGS sequence"/>
</dbReference>
<accession>M4BZ28</accession>
<dbReference type="InParanoid" id="M4BZ28"/>
<dbReference type="HOGENOM" id="CLU_2255342_0_0_1"/>
<reference evidence="2" key="1">
    <citation type="journal article" date="2010" name="Science">
        <title>Signatures of adaptation to obligate biotrophy in the Hyaloperonospora arabidopsidis genome.</title>
        <authorList>
            <person name="Baxter L."/>
            <person name="Tripathy S."/>
            <person name="Ishaque N."/>
            <person name="Boot N."/>
            <person name="Cabral A."/>
            <person name="Kemen E."/>
            <person name="Thines M."/>
            <person name="Ah-Fong A."/>
            <person name="Anderson R."/>
            <person name="Badejoko W."/>
            <person name="Bittner-Eddy P."/>
            <person name="Boore J.L."/>
            <person name="Chibucos M.C."/>
            <person name="Coates M."/>
            <person name="Dehal P."/>
            <person name="Delehaunty K."/>
            <person name="Dong S."/>
            <person name="Downton P."/>
            <person name="Dumas B."/>
            <person name="Fabro G."/>
            <person name="Fronick C."/>
            <person name="Fuerstenberg S.I."/>
            <person name="Fulton L."/>
            <person name="Gaulin E."/>
            <person name="Govers F."/>
            <person name="Hughes L."/>
            <person name="Humphray S."/>
            <person name="Jiang R.H."/>
            <person name="Judelson H."/>
            <person name="Kamoun S."/>
            <person name="Kyung K."/>
            <person name="Meijer H."/>
            <person name="Minx P."/>
            <person name="Morris P."/>
            <person name="Nelson J."/>
            <person name="Phuntumart V."/>
            <person name="Qutob D."/>
            <person name="Rehmany A."/>
            <person name="Rougon-Cardoso A."/>
            <person name="Ryden P."/>
            <person name="Torto-Alalibo T."/>
            <person name="Studholme D."/>
            <person name="Wang Y."/>
            <person name="Win J."/>
            <person name="Wood J."/>
            <person name="Clifton S.W."/>
            <person name="Rogers J."/>
            <person name="Van den Ackerveken G."/>
            <person name="Jones J.D."/>
            <person name="McDowell J.M."/>
            <person name="Beynon J."/>
            <person name="Tyler B.M."/>
        </authorList>
    </citation>
    <scope>NUCLEOTIDE SEQUENCE [LARGE SCALE GENOMIC DNA]</scope>
    <source>
        <strain evidence="2">Emoy2</strain>
    </source>
</reference>
<dbReference type="EnsemblProtists" id="HpaT811851">
    <property type="protein sequence ID" value="HpaP811851"/>
    <property type="gene ID" value="HpaG811851"/>
</dbReference>
<dbReference type="AlphaFoldDB" id="M4BZ28"/>
<protein>
    <submittedName>
        <fullName evidence="1">Uncharacterized protein</fullName>
    </submittedName>
</protein>
<evidence type="ECO:0000313" key="1">
    <source>
        <dbReference type="EnsemblProtists" id="HpaP811851"/>
    </source>
</evidence>
<organism evidence="1 2">
    <name type="scientific">Hyaloperonospora arabidopsidis (strain Emoy2)</name>
    <name type="common">Downy mildew agent</name>
    <name type="synonym">Peronospora arabidopsidis</name>
    <dbReference type="NCBI Taxonomy" id="559515"/>
    <lineage>
        <taxon>Eukaryota</taxon>
        <taxon>Sar</taxon>
        <taxon>Stramenopiles</taxon>
        <taxon>Oomycota</taxon>
        <taxon>Peronosporomycetes</taxon>
        <taxon>Peronosporales</taxon>
        <taxon>Peronosporaceae</taxon>
        <taxon>Hyaloperonospora</taxon>
    </lineage>
</organism>
<evidence type="ECO:0000313" key="2">
    <source>
        <dbReference type="Proteomes" id="UP000011713"/>
    </source>
</evidence>
<name>M4BZ28_HYAAE</name>
<keyword evidence="2" id="KW-1185">Reference proteome</keyword>
<sequence>MKELSTSSVHMKDVKRILKHHASKARPVRLGRVDALKERQDHEFWRVATGLGHIRSSSLIMRRSLQGTRVQLLIAQLVLDETLTQVQWCCPCRRVLKSLRSSGH</sequence>
<reference evidence="1" key="2">
    <citation type="submission" date="2015-06" db="UniProtKB">
        <authorList>
            <consortium name="EnsemblProtists"/>
        </authorList>
    </citation>
    <scope>IDENTIFICATION</scope>
    <source>
        <strain evidence="1">Emoy2</strain>
    </source>
</reference>
<dbReference type="STRING" id="559515.M4BZ28"/>
<proteinExistence type="predicted"/>
<dbReference type="VEuPathDB" id="FungiDB:HpaG811851"/>
<dbReference type="EMBL" id="JH598055">
    <property type="status" value="NOT_ANNOTATED_CDS"/>
    <property type="molecule type" value="Genomic_DNA"/>
</dbReference>